<name>A0A8S5NJH9_9CAUD</name>
<evidence type="ECO:0008006" key="2">
    <source>
        <dbReference type="Google" id="ProtNLM"/>
    </source>
</evidence>
<evidence type="ECO:0000313" key="1">
    <source>
        <dbReference type="EMBL" id="DAD94894.1"/>
    </source>
</evidence>
<reference evidence="1" key="1">
    <citation type="journal article" date="2021" name="Proc. Natl. Acad. Sci. U.S.A.">
        <title>A Catalog of Tens of Thousands of Viruses from Human Metagenomes Reveals Hidden Associations with Chronic Diseases.</title>
        <authorList>
            <person name="Tisza M.J."/>
            <person name="Buck C.B."/>
        </authorList>
    </citation>
    <scope>NUCLEOTIDE SEQUENCE</scope>
    <source>
        <strain evidence="1">Ct7gc4</strain>
    </source>
</reference>
<organism evidence="1">
    <name type="scientific">Podoviridae sp. ct7gc4</name>
    <dbReference type="NCBI Taxonomy" id="2826542"/>
    <lineage>
        <taxon>Viruses</taxon>
        <taxon>Duplodnaviria</taxon>
        <taxon>Heunggongvirae</taxon>
        <taxon>Uroviricota</taxon>
        <taxon>Caudoviricetes</taxon>
    </lineage>
</organism>
<dbReference type="EMBL" id="BK015185">
    <property type="protein sequence ID" value="DAD94894.1"/>
    <property type="molecule type" value="Genomic_DNA"/>
</dbReference>
<sequence>MTATNHTTNYNLSQFAGTDRPTWLGDYNGDMTKIDAQLKKNADAIASAAGGLKTVAHTADLTGDGTTGAPLGVAATIARKTDIPDVKGFATASALTSGLAGKVDKTASQPTTLGLTAAELDSMYKDANGIVRVGNARA</sequence>
<protein>
    <recommendedName>
        <fullName evidence="2">Head fiber protein</fullName>
    </recommendedName>
</protein>
<proteinExistence type="predicted"/>
<accession>A0A8S5NJH9</accession>